<sequence length="221" mass="25657">MSEGNRSHLPLSYLLSSQDSFQDWGSTWMTICQHAEYAGTCSFRLKVHVVQAICPFRDRELHQWEDESTCDLPESQERRGFGCPGKRTPITTTTNHYRGQGFIEIFYFSEFSTIKPLIYRTLITLLTIHRNTFNTINKYVPSLPSPPNDTNPPPPQTQTTPLTRENLRQLQIAPSNLNLYLSRDQNFERVPLGLQTQRRCGEEMVREFEERWTRAERVASG</sequence>
<dbReference type="Proteomes" id="UP000235672">
    <property type="component" value="Unassembled WGS sequence"/>
</dbReference>
<feature type="compositionally biased region" description="Pro residues" evidence="1">
    <location>
        <begin position="143"/>
        <end position="156"/>
    </location>
</feature>
<evidence type="ECO:0000256" key="1">
    <source>
        <dbReference type="SAM" id="MobiDB-lite"/>
    </source>
</evidence>
<organism evidence="2 3">
    <name type="scientific">Hyaloscypha hepaticicola</name>
    <dbReference type="NCBI Taxonomy" id="2082293"/>
    <lineage>
        <taxon>Eukaryota</taxon>
        <taxon>Fungi</taxon>
        <taxon>Dikarya</taxon>
        <taxon>Ascomycota</taxon>
        <taxon>Pezizomycotina</taxon>
        <taxon>Leotiomycetes</taxon>
        <taxon>Helotiales</taxon>
        <taxon>Hyaloscyphaceae</taxon>
        <taxon>Hyaloscypha</taxon>
    </lineage>
</organism>
<protein>
    <submittedName>
        <fullName evidence="2">Uncharacterized protein</fullName>
    </submittedName>
</protein>
<gene>
    <name evidence="2" type="ORF">NA56DRAFT_748290</name>
</gene>
<dbReference type="OrthoDB" id="3561474at2759"/>
<keyword evidence="3" id="KW-1185">Reference proteome</keyword>
<dbReference type="EMBL" id="KZ613479">
    <property type="protein sequence ID" value="PMD21935.1"/>
    <property type="molecule type" value="Genomic_DNA"/>
</dbReference>
<dbReference type="AlphaFoldDB" id="A0A2J6Q6M5"/>
<proteinExistence type="predicted"/>
<accession>A0A2J6Q6M5</accession>
<evidence type="ECO:0000313" key="2">
    <source>
        <dbReference type="EMBL" id="PMD21935.1"/>
    </source>
</evidence>
<name>A0A2J6Q6M5_9HELO</name>
<feature type="region of interest" description="Disordered" evidence="1">
    <location>
        <begin position="140"/>
        <end position="161"/>
    </location>
</feature>
<reference evidence="2 3" key="1">
    <citation type="submission" date="2016-05" db="EMBL/GenBank/DDBJ databases">
        <title>A degradative enzymes factory behind the ericoid mycorrhizal symbiosis.</title>
        <authorList>
            <consortium name="DOE Joint Genome Institute"/>
            <person name="Martino E."/>
            <person name="Morin E."/>
            <person name="Grelet G."/>
            <person name="Kuo A."/>
            <person name="Kohler A."/>
            <person name="Daghino S."/>
            <person name="Barry K."/>
            <person name="Choi C."/>
            <person name="Cichocki N."/>
            <person name="Clum A."/>
            <person name="Copeland A."/>
            <person name="Hainaut M."/>
            <person name="Haridas S."/>
            <person name="Labutti K."/>
            <person name="Lindquist E."/>
            <person name="Lipzen A."/>
            <person name="Khouja H.-R."/>
            <person name="Murat C."/>
            <person name="Ohm R."/>
            <person name="Olson A."/>
            <person name="Spatafora J."/>
            <person name="Veneault-Fourrey C."/>
            <person name="Henrissat B."/>
            <person name="Grigoriev I."/>
            <person name="Martin F."/>
            <person name="Perotto S."/>
        </authorList>
    </citation>
    <scope>NUCLEOTIDE SEQUENCE [LARGE SCALE GENOMIC DNA]</scope>
    <source>
        <strain evidence="2 3">UAMH 7357</strain>
    </source>
</reference>
<evidence type="ECO:0000313" key="3">
    <source>
        <dbReference type="Proteomes" id="UP000235672"/>
    </source>
</evidence>